<comment type="cofactor">
    <cofactor evidence="1 8">
        <name>heme</name>
        <dbReference type="ChEBI" id="CHEBI:30413"/>
    </cofactor>
</comment>
<evidence type="ECO:0000256" key="7">
    <source>
        <dbReference type="ARBA" id="ARBA00023033"/>
    </source>
</evidence>
<dbReference type="GO" id="GO:0020037">
    <property type="term" value="F:heme binding"/>
    <property type="evidence" value="ECO:0007669"/>
    <property type="project" value="InterPro"/>
</dbReference>
<dbReference type="GO" id="GO:0005506">
    <property type="term" value="F:iron ion binding"/>
    <property type="evidence" value="ECO:0007669"/>
    <property type="project" value="InterPro"/>
</dbReference>
<feature type="transmembrane region" description="Helical" evidence="10">
    <location>
        <begin position="5"/>
        <end position="21"/>
    </location>
</feature>
<dbReference type="PANTHER" id="PTHR24292:SF102">
    <property type="entry name" value="CYTOCHROME P450 FAMILY-RELATED"/>
    <property type="match status" value="1"/>
</dbReference>
<dbReference type="GO" id="GO:0004497">
    <property type="term" value="F:monooxygenase activity"/>
    <property type="evidence" value="ECO:0007669"/>
    <property type="project" value="UniProtKB-KW"/>
</dbReference>
<evidence type="ECO:0000256" key="4">
    <source>
        <dbReference type="ARBA" id="ARBA00022723"/>
    </source>
</evidence>
<dbReference type="EMBL" id="JAOPGA020000134">
    <property type="protein sequence ID" value="KAL0477051.1"/>
    <property type="molecule type" value="Genomic_DNA"/>
</dbReference>
<dbReference type="Gene3D" id="1.10.630.10">
    <property type="entry name" value="Cytochrome P450"/>
    <property type="match status" value="1"/>
</dbReference>
<dbReference type="InterPro" id="IPR001128">
    <property type="entry name" value="Cyt_P450"/>
</dbReference>
<dbReference type="AlphaFoldDB" id="A0AAW2YJ50"/>
<evidence type="ECO:0000256" key="8">
    <source>
        <dbReference type="PIRSR" id="PIRSR602401-1"/>
    </source>
</evidence>
<protein>
    <submittedName>
        <fullName evidence="11">Cyp4x1</fullName>
    </submittedName>
</protein>
<evidence type="ECO:0000256" key="6">
    <source>
        <dbReference type="ARBA" id="ARBA00023004"/>
    </source>
</evidence>
<accession>A0AAW2YJ50</accession>
<keyword evidence="4 8" id="KW-0479">Metal-binding</keyword>
<keyword evidence="5 9" id="KW-0560">Oxidoreductase</keyword>
<gene>
    <name evidence="11" type="ORF">AKO1_005594</name>
</gene>
<feature type="binding site" description="axial binding residue" evidence="8">
    <location>
        <position position="442"/>
    </location>
    <ligand>
        <name>heme</name>
        <dbReference type="ChEBI" id="CHEBI:30413"/>
    </ligand>
    <ligandPart>
        <name>Fe</name>
        <dbReference type="ChEBI" id="CHEBI:18248"/>
    </ligandPart>
</feature>
<organism evidence="11 12">
    <name type="scientific">Acrasis kona</name>
    <dbReference type="NCBI Taxonomy" id="1008807"/>
    <lineage>
        <taxon>Eukaryota</taxon>
        <taxon>Discoba</taxon>
        <taxon>Heterolobosea</taxon>
        <taxon>Tetramitia</taxon>
        <taxon>Eutetramitia</taxon>
        <taxon>Acrasidae</taxon>
        <taxon>Acrasis</taxon>
    </lineage>
</organism>
<keyword evidence="10" id="KW-0472">Membrane</keyword>
<dbReference type="Pfam" id="PF00067">
    <property type="entry name" value="p450"/>
    <property type="match status" value="1"/>
</dbReference>
<dbReference type="PANTHER" id="PTHR24292">
    <property type="entry name" value="CYTOCHROME P450"/>
    <property type="match status" value="1"/>
</dbReference>
<evidence type="ECO:0000313" key="11">
    <source>
        <dbReference type="EMBL" id="KAL0477051.1"/>
    </source>
</evidence>
<keyword evidence="3 8" id="KW-0349">Heme</keyword>
<evidence type="ECO:0000256" key="10">
    <source>
        <dbReference type="SAM" id="Phobius"/>
    </source>
</evidence>
<dbReference type="PRINTS" id="PR00385">
    <property type="entry name" value="P450"/>
</dbReference>
<dbReference type="PRINTS" id="PR00463">
    <property type="entry name" value="EP450I"/>
</dbReference>
<dbReference type="InterPro" id="IPR002401">
    <property type="entry name" value="Cyt_P450_E_grp-I"/>
</dbReference>
<keyword evidence="10" id="KW-0812">Transmembrane</keyword>
<evidence type="ECO:0000256" key="3">
    <source>
        <dbReference type="ARBA" id="ARBA00022617"/>
    </source>
</evidence>
<dbReference type="PROSITE" id="PS00086">
    <property type="entry name" value="CYTOCHROME_P450"/>
    <property type="match status" value="1"/>
</dbReference>
<evidence type="ECO:0000256" key="9">
    <source>
        <dbReference type="RuleBase" id="RU000461"/>
    </source>
</evidence>
<dbReference type="InterPro" id="IPR050476">
    <property type="entry name" value="Insect_CytP450_Detox"/>
</dbReference>
<dbReference type="Proteomes" id="UP001431209">
    <property type="component" value="Unassembled WGS sequence"/>
</dbReference>
<sequence>MLTSLLVVGVLIVIIPLYIWWKRMPYAHIPGVTQLGPFLPIKLPLVNKYMGGGAESPALEQLFRSGFVKDGVLRITACGVSRLFISDPDLIKDIALTRAKLFPKPPVYDILNIWGENIVSTNDSAWKKHRVVADPAFAENHMNYLVKESAKCINLSINRMEKSRSAFGLVINATEEMQDVTLDIIGKVAFGYDLGVFAPKDPVQPHKMTFENALKLTMTLGILVGGVLPKWARRFFPQTDIALNETELYMRELIKYRMDNLYDTGKHDLLSLLVSSNAEQIKETSLTDQELVSDVFIFLVAGHETSATTLSWMLYELMLNKHVQDKMYEEVKTVLSGLKFDELTVDTYEKLTYTKCAVTETLRKHPPVSGVPKMTRTDTTIGKYLVPKNTEIYLDVAQVQKNEKYWPDAKTFKPERFDPESSEYHKVKSCSFLPFSLGQRKCIGSKFSEIETAILIAYIVLNYEINNPKGDVYMNSKEVLQGDIRTESRITQSPLGLRVELKKRQA</sequence>
<evidence type="ECO:0000313" key="12">
    <source>
        <dbReference type="Proteomes" id="UP001431209"/>
    </source>
</evidence>
<keyword evidence="10" id="KW-1133">Transmembrane helix</keyword>
<name>A0AAW2YJ50_9EUKA</name>
<comment type="similarity">
    <text evidence="2 9">Belongs to the cytochrome P450 family.</text>
</comment>
<keyword evidence="6 8" id="KW-0408">Iron</keyword>
<dbReference type="InterPro" id="IPR036396">
    <property type="entry name" value="Cyt_P450_sf"/>
</dbReference>
<proteinExistence type="inferred from homology"/>
<dbReference type="SUPFAM" id="SSF48264">
    <property type="entry name" value="Cytochrome P450"/>
    <property type="match status" value="1"/>
</dbReference>
<keyword evidence="12" id="KW-1185">Reference proteome</keyword>
<evidence type="ECO:0000256" key="2">
    <source>
        <dbReference type="ARBA" id="ARBA00010617"/>
    </source>
</evidence>
<dbReference type="InterPro" id="IPR017972">
    <property type="entry name" value="Cyt_P450_CS"/>
</dbReference>
<dbReference type="GO" id="GO:0016705">
    <property type="term" value="F:oxidoreductase activity, acting on paired donors, with incorporation or reduction of molecular oxygen"/>
    <property type="evidence" value="ECO:0007669"/>
    <property type="project" value="InterPro"/>
</dbReference>
<evidence type="ECO:0000256" key="5">
    <source>
        <dbReference type="ARBA" id="ARBA00023002"/>
    </source>
</evidence>
<reference evidence="11 12" key="1">
    <citation type="submission" date="2024-03" db="EMBL/GenBank/DDBJ databases">
        <title>The Acrasis kona genome and developmental transcriptomes reveal deep origins of eukaryotic multicellular pathways.</title>
        <authorList>
            <person name="Sheikh S."/>
            <person name="Fu C.-J."/>
            <person name="Brown M.W."/>
            <person name="Baldauf S.L."/>
        </authorList>
    </citation>
    <scope>NUCLEOTIDE SEQUENCE [LARGE SCALE GENOMIC DNA]</scope>
    <source>
        <strain evidence="11 12">ATCC MYA-3509</strain>
    </source>
</reference>
<comment type="caution">
    <text evidence="11">The sequence shown here is derived from an EMBL/GenBank/DDBJ whole genome shotgun (WGS) entry which is preliminary data.</text>
</comment>
<evidence type="ECO:0000256" key="1">
    <source>
        <dbReference type="ARBA" id="ARBA00001971"/>
    </source>
</evidence>
<keyword evidence="7 9" id="KW-0503">Monooxygenase</keyword>